<dbReference type="InterPro" id="IPR006641">
    <property type="entry name" value="YqgF/RNaseH-like_dom"/>
</dbReference>
<sequence>MELQRVICLDLGEKRTGVAISDELGWTAQGLQVIKGYSDEKWLLELDRLVSVYQATTFVVGLPRNMDGSIGEAGNRAKQIAQKIEQRYHLPVHLWDERLSTAAVERTLLEADTSRKGRKKVIDKMAASWVLQGFLDAQRRQ</sequence>
<dbReference type="AlphaFoldDB" id="A0A1M4W9P5"/>
<name>A0A1M4W9P5_9BACL</name>
<dbReference type="PANTHER" id="PTHR33317:SF4">
    <property type="entry name" value="POLYNUCLEOTIDYL TRANSFERASE, RIBONUCLEASE H-LIKE SUPERFAMILY PROTEIN"/>
    <property type="match status" value="1"/>
</dbReference>
<dbReference type="InterPro" id="IPR005227">
    <property type="entry name" value="YqgF"/>
</dbReference>
<dbReference type="PANTHER" id="PTHR33317">
    <property type="entry name" value="POLYNUCLEOTIDYL TRANSFERASE, RIBONUCLEASE H-LIKE SUPERFAMILY PROTEIN"/>
    <property type="match status" value="1"/>
</dbReference>
<evidence type="ECO:0000256" key="4">
    <source>
        <dbReference type="ARBA" id="ARBA00022801"/>
    </source>
</evidence>
<accession>A0A1M4W9P5</accession>
<dbReference type="EC" id="3.1.-.-" evidence="5"/>
<dbReference type="Gene3D" id="3.30.420.140">
    <property type="entry name" value="YqgF/RNase H-like domain"/>
    <property type="match status" value="1"/>
</dbReference>
<dbReference type="InterPro" id="IPR012337">
    <property type="entry name" value="RNaseH-like_sf"/>
</dbReference>
<protein>
    <recommendedName>
        <fullName evidence="5">Putative pre-16S rRNA nuclease</fullName>
        <ecNumber evidence="5">3.1.-.-</ecNumber>
    </recommendedName>
</protein>
<dbReference type="Proteomes" id="UP000184476">
    <property type="component" value="Unassembled WGS sequence"/>
</dbReference>
<feature type="domain" description="YqgF/RNase H-like" evidence="6">
    <location>
        <begin position="4"/>
        <end position="104"/>
    </location>
</feature>
<keyword evidence="2 5" id="KW-0690">Ribosome biogenesis</keyword>
<dbReference type="SUPFAM" id="SSF53098">
    <property type="entry name" value="Ribonuclease H-like"/>
    <property type="match status" value="1"/>
</dbReference>
<dbReference type="GO" id="GO:0016788">
    <property type="term" value="F:hydrolase activity, acting on ester bonds"/>
    <property type="evidence" value="ECO:0007669"/>
    <property type="project" value="UniProtKB-UniRule"/>
</dbReference>
<comment type="similarity">
    <text evidence="5">Belongs to the YqgF HJR family.</text>
</comment>
<dbReference type="Pfam" id="PF03652">
    <property type="entry name" value="RuvX"/>
    <property type="match status" value="1"/>
</dbReference>
<gene>
    <name evidence="7" type="ORF">SAMN05444392_103113</name>
</gene>
<reference evidence="7 8" key="1">
    <citation type="submission" date="2016-11" db="EMBL/GenBank/DDBJ databases">
        <authorList>
            <person name="Jaros S."/>
            <person name="Januszkiewicz K."/>
            <person name="Wedrychowicz H."/>
        </authorList>
    </citation>
    <scope>NUCLEOTIDE SEQUENCE [LARGE SCALE GENOMIC DNA]</scope>
    <source>
        <strain evidence="7 8">DSM 44666</strain>
    </source>
</reference>
<evidence type="ECO:0000256" key="2">
    <source>
        <dbReference type="ARBA" id="ARBA00022517"/>
    </source>
</evidence>
<keyword evidence="1 5" id="KW-0963">Cytoplasm</keyword>
<dbReference type="OrthoDB" id="9796140at2"/>
<dbReference type="SMART" id="SM00732">
    <property type="entry name" value="YqgFc"/>
    <property type="match status" value="1"/>
</dbReference>
<dbReference type="InterPro" id="IPR037027">
    <property type="entry name" value="YqgF/RNaseH-like_dom_sf"/>
</dbReference>
<keyword evidence="3 5" id="KW-0540">Nuclease</keyword>
<dbReference type="HAMAP" id="MF_00651">
    <property type="entry name" value="Nuclease_YqgF"/>
    <property type="match status" value="1"/>
</dbReference>
<evidence type="ECO:0000313" key="7">
    <source>
        <dbReference type="EMBL" id="SHE77956.1"/>
    </source>
</evidence>
<dbReference type="NCBIfam" id="TIGR00250">
    <property type="entry name" value="RNAse_H_YqgF"/>
    <property type="match status" value="1"/>
</dbReference>
<dbReference type="CDD" id="cd16964">
    <property type="entry name" value="YqgF"/>
    <property type="match status" value="1"/>
</dbReference>
<keyword evidence="8" id="KW-1185">Reference proteome</keyword>
<dbReference type="GO" id="GO:0004518">
    <property type="term" value="F:nuclease activity"/>
    <property type="evidence" value="ECO:0007669"/>
    <property type="project" value="UniProtKB-KW"/>
</dbReference>
<comment type="subcellular location">
    <subcellularLocation>
        <location evidence="5">Cytoplasm</location>
    </subcellularLocation>
</comment>
<keyword evidence="4 5" id="KW-0378">Hydrolase</keyword>
<dbReference type="EMBL" id="FQVL01000003">
    <property type="protein sequence ID" value="SHE77956.1"/>
    <property type="molecule type" value="Genomic_DNA"/>
</dbReference>
<evidence type="ECO:0000256" key="1">
    <source>
        <dbReference type="ARBA" id="ARBA00022490"/>
    </source>
</evidence>
<proteinExistence type="inferred from homology"/>
<dbReference type="STRING" id="112248.SAMN05444392_103113"/>
<evidence type="ECO:0000256" key="3">
    <source>
        <dbReference type="ARBA" id="ARBA00022722"/>
    </source>
</evidence>
<organism evidence="7 8">
    <name type="scientific">Seinonella peptonophila</name>
    <dbReference type="NCBI Taxonomy" id="112248"/>
    <lineage>
        <taxon>Bacteria</taxon>
        <taxon>Bacillati</taxon>
        <taxon>Bacillota</taxon>
        <taxon>Bacilli</taxon>
        <taxon>Bacillales</taxon>
        <taxon>Thermoactinomycetaceae</taxon>
        <taxon>Seinonella</taxon>
    </lineage>
</organism>
<comment type="function">
    <text evidence="5">Could be a nuclease involved in processing of the 5'-end of pre-16S rRNA.</text>
</comment>
<dbReference type="RefSeq" id="WP_073154209.1">
    <property type="nucleotide sequence ID" value="NZ_FQVL01000003.1"/>
</dbReference>
<dbReference type="GO" id="GO:0005829">
    <property type="term" value="C:cytosol"/>
    <property type="evidence" value="ECO:0007669"/>
    <property type="project" value="TreeGrafter"/>
</dbReference>
<dbReference type="GO" id="GO:0000967">
    <property type="term" value="P:rRNA 5'-end processing"/>
    <property type="evidence" value="ECO:0007669"/>
    <property type="project" value="UniProtKB-UniRule"/>
</dbReference>
<evidence type="ECO:0000256" key="5">
    <source>
        <dbReference type="HAMAP-Rule" id="MF_00651"/>
    </source>
</evidence>
<evidence type="ECO:0000313" key="8">
    <source>
        <dbReference type="Proteomes" id="UP000184476"/>
    </source>
</evidence>
<evidence type="ECO:0000259" key="6">
    <source>
        <dbReference type="SMART" id="SM00732"/>
    </source>
</evidence>